<reference evidence="1 2" key="1">
    <citation type="submission" date="2017-08" db="EMBL/GenBank/DDBJ databases">
        <title>Pusillimonas indicus sp. nov., a member of the family Alcaligenaceae isolated from surface seawater.</title>
        <authorList>
            <person name="Li J."/>
        </authorList>
    </citation>
    <scope>NUCLEOTIDE SEQUENCE [LARGE SCALE GENOMIC DNA]</scope>
    <source>
        <strain evidence="1 2">L52-1-41</strain>
    </source>
</reference>
<sequence>MFNASSPVAHLPSFELHTVWPGAHAVEPFASQARRLKEIHQVLQDWPIESIIGAWRAYSLTVHNDPWCLLDKSDPDPLFEAYLADVEKSKNKAWGLPGYEPFESYVEPLPYIDTIENSDWAKDFVNAVNNRTSGLWVLHTTQTVNLSPYLVNLAKFWGRSQTLPIYRVHNQNSPIALNKQDNDEDIGHTNEDHSPVRAPIQAHVALEKACGLQHTALIFDDWLNHPTYIRSILSCVANGSRVITRSCGPSLEACFDQLSHEASKLYPGMAQKIHNVYLMDYEEGNTIKWP</sequence>
<comment type="caution">
    <text evidence="1">The sequence shown here is derived from an EMBL/GenBank/DDBJ whole genome shotgun (WGS) entry which is preliminary data.</text>
</comment>
<proteinExistence type="predicted"/>
<accession>A0A3A1YV12</accession>
<dbReference type="OrthoDB" id="10010371at2"/>
<protein>
    <submittedName>
        <fullName evidence="1">Uncharacterized protein</fullName>
    </submittedName>
</protein>
<evidence type="ECO:0000313" key="1">
    <source>
        <dbReference type="EMBL" id="RIY41028.1"/>
    </source>
</evidence>
<organism evidence="1 2">
    <name type="scientific">Neopusillimonas maritima</name>
    <dbReference type="NCBI Taxonomy" id="2026239"/>
    <lineage>
        <taxon>Bacteria</taxon>
        <taxon>Pseudomonadati</taxon>
        <taxon>Pseudomonadota</taxon>
        <taxon>Betaproteobacteria</taxon>
        <taxon>Burkholderiales</taxon>
        <taxon>Alcaligenaceae</taxon>
        <taxon>Neopusillimonas</taxon>
    </lineage>
</organism>
<dbReference type="Proteomes" id="UP000266206">
    <property type="component" value="Unassembled WGS sequence"/>
</dbReference>
<dbReference type="EMBL" id="NQYH01000005">
    <property type="protein sequence ID" value="RIY41028.1"/>
    <property type="molecule type" value="Genomic_DNA"/>
</dbReference>
<dbReference type="AlphaFoldDB" id="A0A3A1YV12"/>
<evidence type="ECO:0000313" key="2">
    <source>
        <dbReference type="Proteomes" id="UP000266206"/>
    </source>
</evidence>
<gene>
    <name evidence="1" type="ORF">CJP73_07730</name>
</gene>
<dbReference type="RefSeq" id="WP_119516029.1">
    <property type="nucleotide sequence ID" value="NZ_NQYH01000005.1"/>
</dbReference>
<name>A0A3A1YV12_9BURK</name>